<dbReference type="OrthoDB" id="7728307at2"/>
<evidence type="ECO:0000313" key="2">
    <source>
        <dbReference type="EMBL" id="KEJ93965.1"/>
    </source>
</evidence>
<gene>
    <name evidence="2" type="ORF">SUH3_11880</name>
</gene>
<protein>
    <recommendedName>
        <fullName evidence="1">HNH nuclease domain-containing protein</fullName>
    </recommendedName>
</protein>
<proteinExistence type="predicted"/>
<evidence type="ECO:0000313" key="3">
    <source>
        <dbReference type="Proteomes" id="UP000027746"/>
    </source>
</evidence>
<reference evidence="2 3" key="1">
    <citation type="submission" date="2014-01" db="EMBL/GenBank/DDBJ databases">
        <title>Sulfitobacter sp. H3 (MCCC 1A00686) Genome Sequencing.</title>
        <authorList>
            <person name="Lai Q."/>
            <person name="Hong Z."/>
        </authorList>
    </citation>
    <scope>NUCLEOTIDE SEQUENCE [LARGE SCALE GENOMIC DNA]</scope>
    <source>
        <strain evidence="2 3">H3</strain>
    </source>
</reference>
<organism evidence="2 3">
    <name type="scientific">Pseudosulfitobacter pseudonitzschiae</name>
    <dbReference type="NCBI Taxonomy" id="1402135"/>
    <lineage>
        <taxon>Bacteria</taxon>
        <taxon>Pseudomonadati</taxon>
        <taxon>Pseudomonadota</taxon>
        <taxon>Alphaproteobacteria</taxon>
        <taxon>Rhodobacterales</taxon>
        <taxon>Roseobacteraceae</taxon>
        <taxon>Pseudosulfitobacter</taxon>
    </lineage>
</organism>
<dbReference type="AlphaFoldDB" id="A0A073IWI9"/>
<dbReference type="Pfam" id="PF13392">
    <property type="entry name" value="HNH_3"/>
    <property type="match status" value="1"/>
</dbReference>
<dbReference type="Proteomes" id="UP000027746">
    <property type="component" value="Unassembled WGS sequence"/>
</dbReference>
<keyword evidence="3" id="KW-1185">Reference proteome</keyword>
<dbReference type="InterPro" id="IPR003615">
    <property type="entry name" value="HNH_nuc"/>
</dbReference>
<feature type="domain" description="HNH nuclease" evidence="1">
    <location>
        <begin position="60"/>
        <end position="103"/>
    </location>
</feature>
<evidence type="ECO:0000259" key="1">
    <source>
        <dbReference type="Pfam" id="PF13392"/>
    </source>
</evidence>
<accession>A0A073IWI9</accession>
<dbReference type="RefSeq" id="WP_037931078.1">
    <property type="nucleotide sequence ID" value="NZ_FQVP01000008.1"/>
</dbReference>
<dbReference type="SUPFAM" id="SSF54060">
    <property type="entry name" value="His-Me finger endonucleases"/>
    <property type="match status" value="1"/>
</dbReference>
<name>A0A073IWI9_9RHOB</name>
<dbReference type="EMBL" id="JAMD01000021">
    <property type="protein sequence ID" value="KEJ93965.1"/>
    <property type="molecule type" value="Genomic_DNA"/>
</dbReference>
<dbReference type="InterPro" id="IPR044925">
    <property type="entry name" value="His-Me_finger_sf"/>
</dbReference>
<comment type="caution">
    <text evidence="2">The sequence shown here is derived from an EMBL/GenBank/DDBJ whole genome shotgun (WGS) entry which is preliminary data.</text>
</comment>
<sequence length="117" mass="13139">MNRRDRIRAKIAAKTIIEPDYICPATGEIKTGCHIWTGGTSGEGRGGGYPRINLDGGTMATHRANWINENGPIPPCKQLDHLCLTRLCIREDHLELVTHRQNMKRRDAAKAKREARP</sequence>